<dbReference type="Proteomes" id="UP000770889">
    <property type="component" value="Unassembled WGS sequence"/>
</dbReference>
<evidence type="ECO:0000313" key="9">
    <source>
        <dbReference type="EMBL" id="MBT2988993.1"/>
    </source>
</evidence>
<comment type="subunit">
    <text evidence="7">The complex comprises the extracytoplasmic solute receptor protein and the two transmembrane proteins.</text>
</comment>
<dbReference type="PIRSF" id="PIRSF006066">
    <property type="entry name" value="HI0050"/>
    <property type="match status" value="1"/>
</dbReference>
<dbReference type="AlphaFoldDB" id="A0A944M876"/>
<feature type="transmembrane region" description="Helical" evidence="7">
    <location>
        <begin position="240"/>
        <end position="260"/>
    </location>
</feature>
<reference evidence="9 10" key="1">
    <citation type="submission" date="2021-05" db="EMBL/GenBank/DDBJ databases">
        <title>Genetic and Functional Diversity in Clade A Lucinid endosymbionts from the Bahamas.</title>
        <authorList>
            <person name="Giani N.M."/>
            <person name="Engel A.S."/>
            <person name="Campbell B.J."/>
        </authorList>
    </citation>
    <scope>NUCLEOTIDE SEQUENCE [LARGE SCALE GENOMIC DNA]</scope>
    <source>
        <strain evidence="9">LUC16012Gg_MoonRockCtena</strain>
    </source>
</reference>
<dbReference type="GO" id="GO:0005886">
    <property type="term" value="C:plasma membrane"/>
    <property type="evidence" value="ECO:0007669"/>
    <property type="project" value="UniProtKB-SubCell"/>
</dbReference>
<keyword evidence="5 7" id="KW-1133">Transmembrane helix</keyword>
<keyword evidence="3 7" id="KW-0997">Cell inner membrane</keyword>
<feature type="transmembrane region" description="Helical" evidence="7">
    <location>
        <begin position="366"/>
        <end position="383"/>
    </location>
</feature>
<feature type="transmembrane region" description="Helical" evidence="7">
    <location>
        <begin position="7"/>
        <end position="36"/>
    </location>
</feature>
<comment type="subcellular location">
    <subcellularLocation>
        <location evidence="1 7">Cell inner membrane</location>
        <topology evidence="1 7">Multi-pass membrane protein</topology>
    </subcellularLocation>
</comment>
<organism evidence="9 10">
    <name type="scientific">Candidatus Thiodiazotropha taylori</name>
    <dbReference type="NCBI Taxonomy" id="2792791"/>
    <lineage>
        <taxon>Bacteria</taxon>
        <taxon>Pseudomonadati</taxon>
        <taxon>Pseudomonadota</taxon>
        <taxon>Gammaproteobacteria</taxon>
        <taxon>Chromatiales</taxon>
        <taxon>Sedimenticolaceae</taxon>
        <taxon>Candidatus Thiodiazotropha</taxon>
    </lineage>
</organism>
<evidence type="ECO:0000256" key="6">
    <source>
        <dbReference type="ARBA" id="ARBA00023136"/>
    </source>
</evidence>
<feature type="transmembrane region" description="Helical" evidence="7">
    <location>
        <begin position="339"/>
        <end position="359"/>
    </location>
</feature>
<comment type="function">
    <text evidence="7">Part of the tripartite ATP-independent periplasmic (TRAP) transport system.</text>
</comment>
<feature type="transmembrane region" description="Helical" evidence="7">
    <location>
        <begin position="56"/>
        <end position="78"/>
    </location>
</feature>
<feature type="transmembrane region" description="Helical" evidence="7">
    <location>
        <begin position="196"/>
        <end position="220"/>
    </location>
</feature>
<dbReference type="Pfam" id="PF06808">
    <property type="entry name" value="DctM"/>
    <property type="match status" value="1"/>
</dbReference>
<dbReference type="InterPro" id="IPR004681">
    <property type="entry name" value="TRAP_DctM"/>
</dbReference>
<feature type="transmembrane region" description="Helical" evidence="7">
    <location>
        <begin position="148"/>
        <end position="176"/>
    </location>
</feature>
<feature type="domain" description="TRAP C4-dicarboxylate transport system permease DctM subunit" evidence="8">
    <location>
        <begin position="11"/>
        <end position="449"/>
    </location>
</feature>
<comment type="caution">
    <text evidence="9">The sequence shown here is derived from an EMBL/GenBank/DDBJ whole genome shotgun (WGS) entry which is preliminary data.</text>
</comment>
<evidence type="ECO:0000256" key="3">
    <source>
        <dbReference type="ARBA" id="ARBA00022519"/>
    </source>
</evidence>
<keyword evidence="2" id="KW-1003">Cell membrane</keyword>
<sequence>MADYLPLILFLVVCLVLLLGYPVAFSLGGTALAFAWLGSINGYFDDAFLQALPNRLYGIMTNETLIAVPLFVFMGVMLERSRVAENLLDTMASLFGPLRGGLGISVTLVGMLLAASTGIVGATVVTMGLLSLPTMLKRNYHPGVASGVICAAGTLGQIIPPSIILVLLGDVLSAAYQQAQLNMGIFSPDTVSVGDLFVGAMVPGLILVLLYLFYLIIVAFVRPETVPAIPRSEREQDRKLLVRVVKVLVPPLLLIVAVLGSILGGLATPTEAASVGAIGAILLAISQRKFTLTTLKEVMSGTTKVTSMVFLIFIGASLFSLVFRGFGGDELVTELLTDLPGGVIGAMVVVMLVMFLLGFILDFIEITFVVVPIVGPILLSMGLDPVWLGVMIALNLQTSFLTPPFGFALFYLRGVAPQAVTTGAIYRGVAPFIVIQLVMLGLLAYWPQLATWLPTVVYG</sequence>
<dbReference type="EMBL" id="JAHHGM010000006">
    <property type="protein sequence ID" value="MBT2988993.1"/>
    <property type="molecule type" value="Genomic_DNA"/>
</dbReference>
<evidence type="ECO:0000256" key="5">
    <source>
        <dbReference type="ARBA" id="ARBA00022989"/>
    </source>
</evidence>
<evidence type="ECO:0000256" key="1">
    <source>
        <dbReference type="ARBA" id="ARBA00004429"/>
    </source>
</evidence>
<evidence type="ECO:0000259" key="8">
    <source>
        <dbReference type="Pfam" id="PF06808"/>
    </source>
</evidence>
<feature type="transmembrane region" description="Helical" evidence="7">
    <location>
        <begin position="305"/>
        <end position="327"/>
    </location>
</feature>
<keyword evidence="6 7" id="KW-0472">Membrane</keyword>
<dbReference type="GO" id="GO:0022857">
    <property type="term" value="F:transmembrane transporter activity"/>
    <property type="evidence" value="ECO:0007669"/>
    <property type="project" value="UniProtKB-UniRule"/>
</dbReference>
<dbReference type="PANTHER" id="PTHR33362">
    <property type="entry name" value="SIALIC ACID TRAP TRANSPORTER PERMEASE PROTEIN SIAT-RELATED"/>
    <property type="match status" value="1"/>
</dbReference>
<name>A0A944M876_9GAMM</name>
<dbReference type="PANTHER" id="PTHR33362:SF7">
    <property type="entry name" value="SLL1103 PROTEIN"/>
    <property type="match status" value="1"/>
</dbReference>
<evidence type="ECO:0000313" key="10">
    <source>
        <dbReference type="Proteomes" id="UP000770889"/>
    </source>
</evidence>
<protein>
    <recommendedName>
        <fullName evidence="7">TRAP transporter large permease protein</fullName>
    </recommendedName>
</protein>
<keyword evidence="7" id="KW-0813">Transport</keyword>
<gene>
    <name evidence="9" type="ORF">KME65_08500</name>
</gene>
<feature type="transmembrane region" description="Helical" evidence="7">
    <location>
        <begin position="119"/>
        <end position="136"/>
    </location>
</feature>
<accession>A0A944M876</accession>
<evidence type="ECO:0000256" key="7">
    <source>
        <dbReference type="RuleBase" id="RU369079"/>
    </source>
</evidence>
<feature type="transmembrane region" description="Helical" evidence="7">
    <location>
        <begin position="389"/>
        <end position="412"/>
    </location>
</feature>
<dbReference type="NCBIfam" id="TIGR00786">
    <property type="entry name" value="dctM"/>
    <property type="match status" value="1"/>
</dbReference>
<proteinExistence type="inferred from homology"/>
<comment type="similarity">
    <text evidence="7">Belongs to the TRAP transporter large permease family.</text>
</comment>
<feature type="transmembrane region" description="Helical" evidence="7">
    <location>
        <begin position="266"/>
        <end position="285"/>
    </location>
</feature>
<keyword evidence="4 7" id="KW-0812">Transmembrane</keyword>
<feature type="transmembrane region" description="Helical" evidence="7">
    <location>
        <begin position="424"/>
        <end position="446"/>
    </location>
</feature>
<dbReference type="InterPro" id="IPR010656">
    <property type="entry name" value="DctM"/>
</dbReference>
<evidence type="ECO:0000256" key="2">
    <source>
        <dbReference type="ARBA" id="ARBA00022475"/>
    </source>
</evidence>
<evidence type="ECO:0000256" key="4">
    <source>
        <dbReference type="ARBA" id="ARBA00022692"/>
    </source>
</evidence>
<feature type="transmembrane region" description="Helical" evidence="7">
    <location>
        <begin position="90"/>
        <end position="113"/>
    </location>
</feature>